<evidence type="ECO:0000256" key="1">
    <source>
        <dbReference type="SAM" id="Phobius"/>
    </source>
</evidence>
<dbReference type="EMBL" id="CP013695">
    <property type="protein sequence ID" value="ALU31327.1"/>
    <property type="molecule type" value="Genomic_DNA"/>
</dbReference>
<dbReference type="InterPro" id="IPR002774">
    <property type="entry name" value="Flagellin_arc-type"/>
</dbReference>
<gene>
    <name evidence="2" type="ORF">ATY89_00610</name>
    <name evidence="3" type="ORF">ATZ20_03655</name>
</gene>
<dbReference type="RefSeq" id="WP_011278025.1">
    <property type="nucleotide sequence ID" value="NZ_BHWZ01000002.1"/>
</dbReference>
<keyword evidence="2" id="KW-0966">Cell projection</keyword>
<dbReference type="OrthoDB" id="44107at2157"/>
<evidence type="ECO:0000313" key="5">
    <source>
        <dbReference type="Proteomes" id="UP000065473"/>
    </source>
</evidence>
<dbReference type="SMR" id="A0A0U2VTR0"/>
<keyword evidence="2" id="KW-0282">Flagellum</keyword>
<keyword evidence="1" id="KW-1133">Transmembrane helix</keyword>
<dbReference type="OMA" id="ESIMIIV"/>
<evidence type="ECO:0000313" key="4">
    <source>
        <dbReference type="Proteomes" id="UP000060043"/>
    </source>
</evidence>
<keyword evidence="1" id="KW-0812">Transmembrane</keyword>
<dbReference type="GO" id="GO:0097588">
    <property type="term" value="P:archaeal or bacterial-type flagellum-dependent cell motility"/>
    <property type="evidence" value="ECO:0007669"/>
    <property type="project" value="InterPro"/>
</dbReference>
<organism evidence="2 5">
    <name type="scientific">Sulfolobus acidocaldarius</name>
    <dbReference type="NCBI Taxonomy" id="2285"/>
    <lineage>
        <taxon>Archaea</taxon>
        <taxon>Thermoproteota</taxon>
        <taxon>Thermoprotei</taxon>
        <taxon>Sulfolobales</taxon>
        <taxon>Sulfolobaceae</taxon>
        <taxon>Sulfolobus</taxon>
    </lineage>
</organism>
<sequence>MVSEVISETIMIIVSVTLIGVLAGTVFSVASSISTTMSSYSIQQSQKMLTQLQIDYATNTSSNTVVAYLHNVGETTISYLQNSVVYFGPNGQLQPVGYNSGSSPYWTVTSNSLQPGSVVKIIIYLSSPLSSNQYYTIQIVTPNGYTVSYMFKVS</sequence>
<keyword evidence="1" id="KW-0472">Membrane</keyword>
<keyword evidence="2" id="KW-0969">Cilium</keyword>
<reference evidence="4 5" key="1">
    <citation type="submission" date="2015-12" db="EMBL/GenBank/DDBJ databases">
        <title>A stable core within a dynamic pangenome in Sulfolobus acidocaldarius.</title>
        <authorList>
            <person name="Anderson R."/>
            <person name="Kouris A."/>
            <person name="Seward C."/>
            <person name="Campbell K."/>
            <person name="Whitaker R."/>
        </authorList>
    </citation>
    <scope>NUCLEOTIDE SEQUENCE [LARGE SCALE GENOMIC DNA]</scope>
    <source>
        <strain evidence="2 5">GG12-C01-09</strain>
        <strain evidence="3 4">NG05B_CO5_07</strain>
    </source>
</reference>
<feature type="transmembrane region" description="Helical" evidence="1">
    <location>
        <begin position="12"/>
        <end position="33"/>
    </location>
</feature>
<dbReference type="AlphaFoldDB" id="A0A0U2VTR0"/>
<dbReference type="Proteomes" id="UP000060043">
    <property type="component" value="Chromosome"/>
</dbReference>
<evidence type="ECO:0000313" key="3">
    <source>
        <dbReference type="EMBL" id="ALU31327.1"/>
    </source>
</evidence>
<dbReference type="GO" id="GO:0005198">
    <property type="term" value="F:structural molecule activity"/>
    <property type="evidence" value="ECO:0007669"/>
    <property type="project" value="InterPro"/>
</dbReference>
<accession>A0A0U2VTR0</accession>
<dbReference type="Pfam" id="PF01917">
    <property type="entry name" value="Flagellin_arch-type"/>
    <property type="match status" value="1"/>
</dbReference>
<protein>
    <submittedName>
        <fullName evidence="2">Flagellar biosynthesis protein FlaG</fullName>
    </submittedName>
</protein>
<dbReference type="GeneID" id="14551680"/>
<evidence type="ECO:0000313" key="2">
    <source>
        <dbReference type="EMBL" id="ALU28612.1"/>
    </source>
</evidence>
<proteinExistence type="predicted"/>
<dbReference type="Proteomes" id="UP000065473">
    <property type="component" value="Chromosome"/>
</dbReference>
<dbReference type="EMBL" id="CP013694">
    <property type="protein sequence ID" value="ALU28612.1"/>
    <property type="molecule type" value="Genomic_DNA"/>
</dbReference>
<name>A0A0U2VTR0_9CREN</name>